<dbReference type="GO" id="GO:0005829">
    <property type="term" value="C:cytosol"/>
    <property type="evidence" value="ECO:0007669"/>
    <property type="project" value="TreeGrafter"/>
</dbReference>
<dbReference type="Pfam" id="PF00625">
    <property type="entry name" value="Guanylate_kin"/>
    <property type="match status" value="1"/>
</dbReference>
<feature type="domain" description="Guanylate kinase-like" evidence="4">
    <location>
        <begin position="75"/>
        <end position="222"/>
    </location>
</feature>
<dbReference type="GO" id="GO:0004385">
    <property type="term" value="F:GMP kinase activity"/>
    <property type="evidence" value="ECO:0007669"/>
    <property type="project" value="TreeGrafter"/>
</dbReference>
<comment type="caution">
    <text evidence="5">The sequence shown here is derived from an EMBL/GenBank/DDBJ whole genome shotgun (WGS) entry which is preliminary data.</text>
</comment>
<sequence>MNPCSKSIEPGEGYRAVHPLQMQPVGSHGFTCALLTSSPPPLLSPQRQDGLDSLELRRIPPLAKVCMACILPPDRRPVVISGPSGVGKSTLSQRLLDAHPGTFATTVSHTTRKPRPGEIEGTTYYYVSRDKFESLIAEDTFIEYTEFNGNLYGTSKQTVIDQTAKGSFVLLDIEMEGVKQLKTEQLKADSQINPRFVFIKPPNFTVLEVRLRGRGTEDECSI</sequence>
<keyword evidence="2" id="KW-0808">Transferase</keyword>
<reference evidence="6" key="1">
    <citation type="journal article" date="2023" name="Mol. Phylogenet. Evol.">
        <title>Genome-scale phylogeny and comparative genomics of the fungal order Sordariales.</title>
        <authorList>
            <person name="Hensen N."/>
            <person name="Bonometti L."/>
            <person name="Westerberg I."/>
            <person name="Brannstrom I.O."/>
            <person name="Guillou S."/>
            <person name="Cros-Aarteil S."/>
            <person name="Calhoun S."/>
            <person name="Haridas S."/>
            <person name="Kuo A."/>
            <person name="Mondo S."/>
            <person name="Pangilinan J."/>
            <person name="Riley R."/>
            <person name="LaButti K."/>
            <person name="Andreopoulos B."/>
            <person name="Lipzen A."/>
            <person name="Chen C."/>
            <person name="Yan M."/>
            <person name="Daum C."/>
            <person name="Ng V."/>
            <person name="Clum A."/>
            <person name="Steindorff A."/>
            <person name="Ohm R.A."/>
            <person name="Martin F."/>
            <person name="Silar P."/>
            <person name="Natvig D.O."/>
            <person name="Lalanne C."/>
            <person name="Gautier V."/>
            <person name="Ament-Velasquez S.L."/>
            <person name="Kruys A."/>
            <person name="Hutchinson M.I."/>
            <person name="Powell A.J."/>
            <person name="Barry K."/>
            <person name="Miller A.N."/>
            <person name="Grigoriev I.V."/>
            <person name="Debuchy R."/>
            <person name="Gladieux P."/>
            <person name="Hiltunen Thoren M."/>
            <person name="Johannesson H."/>
        </authorList>
    </citation>
    <scope>NUCLEOTIDE SEQUENCE [LARGE SCALE GENOMIC DNA]</scope>
    <source>
        <strain evidence="6">CBS 340.73</strain>
    </source>
</reference>
<dbReference type="Proteomes" id="UP001303473">
    <property type="component" value="Unassembled WGS sequence"/>
</dbReference>
<keyword evidence="3" id="KW-0418">Kinase</keyword>
<keyword evidence="6" id="KW-1185">Reference proteome</keyword>
<dbReference type="SUPFAM" id="SSF52540">
    <property type="entry name" value="P-loop containing nucleoside triphosphate hydrolases"/>
    <property type="match status" value="1"/>
</dbReference>
<dbReference type="PANTHER" id="PTHR23117">
    <property type="entry name" value="GUANYLATE KINASE-RELATED"/>
    <property type="match status" value="1"/>
</dbReference>
<evidence type="ECO:0000256" key="3">
    <source>
        <dbReference type="ARBA" id="ARBA00022777"/>
    </source>
</evidence>
<evidence type="ECO:0000256" key="2">
    <source>
        <dbReference type="ARBA" id="ARBA00022679"/>
    </source>
</evidence>
<dbReference type="InterPro" id="IPR020590">
    <property type="entry name" value="Guanylate_kinase_CS"/>
</dbReference>
<dbReference type="EMBL" id="MU853776">
    <property type="protein sequence ID" value="KAK3942202.1"/>
    <property type="molecule type" value="Genomic_DNA"/>
</dbReference>
<dbReference type="SMART" id="SM00072">
    <property type="entry name" value="GuKc"/>
    <property type="match status" value="1"/>
</dbReference>
<comment type="similarity">
    <text evidence="1">Belongs to the guanylate kinase family.</text>
</comment>
<proteinExistence type="inferred from homology"/>
<evidence type="ECO:0000313" key="6">
    <source>
        <dbReference type="Proteomes" id="UP001303473"/>
    </source>
</evidence>
<evidence type="ECO:0000256" key="1">
    <source>
        <dbReference type="ARBA" id="ARBA00005790"/>
    </source>
</evidence>
<gene>
    <name evidence="5" type="ORF">QBC46DRAFT_380878</name>
</gene>
<evidence type="ECO:0000313" key="5">
    <source>
        <dbReference type="EMBL" id="KAK3942202.1"/>
    </source>
</evidence>
<dbReference type="PANTHER" id="PTHR23117:SF13">
    <property type="entry name" value="GUANYLATE KINASE"/>
    <property type="match status" value="1"/>
</dbReference>
<organism evidence="5 6">
    <name type="scientific">Diplogelasinospora grovesii</name>
    <dbReference type="NCBI Taxonomy" id="303347"/>
    <lineage>
        <taxon>Eukaryota</taxon>
        <taxon>Fungi</taxon>
        <taxon>Dikarya</taxon>
        <taxon>Ascomycota</taxon>
        <taxon>Pezizomycotina</taxon>
        <taxon>Sordariomycetes</taxon>
        <taxon>Sordariomycetidae</taxon>
        <taxon>Sordariales</taxon>
        <taxon>Diplogelasinosporaceae</taxon>
        <taxon>Diplogelasinospora</taxon>
    </lineage>
</organism>
<accession>A0AAN6NAI7</accession>
<dbReference type="Gene3D" id="3.40.50.300">
    <property type="entry name" value="P-loop containing nucleotide triphosphate hydrolases"/>
    <property type="match status" value="1"/>
</dbReference>
<evidence type="ECO:0000259" key="4">
    <source>
        <dbReference type="PROSITE" id="PS50052"/>
    </source>
</evidence>
<protein>
    <submittedName>
        <fullName evidence="5">P-loop containing nucleoside triphosphate hydrolase protein</fullName>
    </submittedName>
</protein>
<dbReference type="CDD" id="cd00071">
    <property type="entry name" value="GMPK"/>
    <property type="match status" value="1"/>
</dbReference>
<dbReference type="AlphaFoldDB" id="A0AAN6NAI7"/>
<dbReference type="InterPro" id="IPR008144">
    <property type="entry name" value="Guanylate_kin-like_dom"/>
</dbReference>
<name>A0AAN6NAI7_9PEZI</name>
<dbReference type="PROSITE" id="PS00856">
    <property type="entry name" value="GUANYLATE_KINASE_1"/>
    <property type="match status" value="1"/>
</dbReference>
<dbReference type="GO" id="GO:0016787">
    <property type="term" value="F:hydrolase activity"/>
    <property type="evidence" value="ECO:0007669"/>
    <property type="project" value="UniProtKB-KW"/>
</dbReference>
<dbReference type="PROSITE" id="PS50052">
    <property type="entry name" value="GUANYLATE_KINASE_2"/>
    <property type="match status" value="1"/>
</dbReference>
<dbReference type="InterPro" id="IPR027417">
    <property type="entry name" value="P-loop_NTPase"/>
</dbReference>
<keyword evidence="5" id="KW-0378">Hydrolase</keyword>
<dbReference type="InterPro" id="IPR008145">
    <property type="entry name" value="GK/Ca_channel_bsu"/>
</dbReference>